<sequence>MTVQNRLTTSTRTVDRTKHIDKLHFLRSIVNKGLFKVVKIHIDINSGDLLTKVIPV</sequence>
<name>A0A803QDX4_CANSA</name>
<dbReference type="EnsemblPlants" id="evm.model.09.1274">
    <property type="protein sequence ID" value="cds.evm.model.09.1274"/>
    <property type="gene ID" value="evm.TU.09.1274"/>
</dbReference>
<dbReference type="Proteomes" id="UP000596661">
    <property type="component" value="Chromosome 9"/>
</dbReference>
<reference evidence="1" key="2">
    <citation type="submission" date="2021-03" db="UniProtKB">
        <authorList>
            <consortium name="EnsemblPlants"/>
        </authorList>
    </citation>
    <scope>IDENTIFICATION</scope>
</reference>
<dbReference type="EMBL" id="UZAU01000765">
    <property type="status" value="NOT_ANNOTATED_CDS"/>
    <property type="molecule type" value="Genomic_DNA"/>
</dbReference>
<reference evidence="1" key="1">
    <citation type="submission" date="2018-11" db="EMBL/GenBank/DDBJ databases">
        <authorList>
            <person name="Grassa J C."/>
        </authorList>
    </citation>
    <scope>NUCLEOTIDE SEQUENCE [LARGE SCALE GENOMIC DNA]</scope>
</reference>
<organism evidence="1 2">
    <name type="scientific">Cannabis sativa</name>
    <name type="common">Hemp</name>
    <name type="synonym">Marijuana</name>
    <dbReference type="NCBI Taxonomy" id="3483"/>
    <lineage>
        <taxon>Eukaryota</taxon>
        <taxon>Viridiplantae</taxon>
        <taxon>Streptophyta</taxon>
        <taxon>Embryophyta</taxon>
        <taxon>Tracheophyta</taxon>
        <taxon>Spermatophyta</taxon>
        <taxon>Magnoliopsida</taxon>
        <taxon>eudicotyledons</taxon>
        <taxon>Gunneridae</taxon>
        <taxon>Pentapetalae</taxon>
        <taxon>rosids</taxon>
        <taxon>fabids</taxon>
        <taxon>Rosales</taxon>
        <taxon>Cannabaceae</taxon>
        <taxon>Cannabis</taxon>
    </lineage>
</organism>
<evidence type="ECO:0000313" key="2">
    <source>
        <dbReference type="Proteomes" id="UP000596661"/>
    </source>
</evidence>
<dbReference type="AlphaFoldDB" id="A0A803QDX4"/>
<proteinExistence type="predicted"/>
<keyword evidence="2" id="KW-1185">Reference proteome</keyword>
<protein>
    <submittedName>
        <fullName evidence="1">Uncharacterized protein</fullName>
    </submittedName>
</protein>
<evidence type="ECO:0000313" key="1">
    <source>
        <dbReference type="EnsemblPlants" id="cds.evm.model.09.1274"/>
    </source>
</evidence>
<dbReference type="Gramene" id="evm.model.09.1274">
    <property type="protein sequence ID" value="cds.evm.model.09.1274"/>
    <property type="gene ID" value="evm.TU.09.1274"/>
</dbReference>
<accession>A0A803QDX4</accession>